<dbReference type="Pfam" id="PF20431">
    <property type="entry name" value="E_motif"/>
    <property type="match status" value="1"/>
</dbReference>
<dbReference type="InterPro" id="IPR032867">
    <property type="entry name" value="DYW_dom"/>
</dbReference>
<organism evidence="4 5">
    <name type="scientific">Spirodela intermedia</name>
    <name type="common">Intermediate duckweed</name>
    <dbReference type="NCBI Taxonomy" id="51605"/>
    <lineage>
        <taxon>Eukaryota</taxon>
        <taxon>Viridiplantae</taxon>
        <taxon>Streptophyta</taxon>
        <taxon>Embryophyta</taxon>
        <taxon>Tracheophyta</taxon>
        <taxon>Spermatophyta</taxon>
        <taxon>Magnoliopsida</taxon>
        <taxon>Liliopsida</taxon>
        <taxon>Araceae</taxon>
        <taxon>Lemnoideae</taxon>
        <taxon>Spirodela</taxon>
    </lineage>
</organism>
<evidence type="ECO:0000256" key="1">
    <source>
        <dbReference type="ARBA" id="ARBA00022737"/>
    </source>
</evidence>
<gene>
    <name evidence="4" type="ORF">SI8410_04005171</name>
</gene>
<dbReference type="GO" id="GO:0009451">
    <property type="term" value="P:RNA modification"/>
    <property type="evidence" value="ECO:0007669"/>
    <property type="project" value="InterPro"/>
</dbReference>
<dbReference type="PANTHER" id="PTHR47926:SF501">
    <property type="entry name" value="DYW DOMAIN-CONTAINING PROTEIN"/>
    <property type="match status" value="1"/>
</dbReference>
<evidence type="ECO:0000256" key="2">
    <source>
        <dbReference type="PROSITE-ProRule" id="PRU00708"/>
    </source>
</evidence>
<dbReference type="InterPro" id="IPR046848">
    <property type="entry name" value="E_motif"/>
</dbReference>
<dbReference type="Pfam" id="PF14432">
    <property type="entry name" value="DYW_deaminase"/>
    <property type="match status" value="1"/>
</dbReference>
<dbReference type="OrthoDB" id="185373at2759"/>
<evidence type="ECO:0000259" key="3">
    <source>
        <dbReference type="Pfam" id="PF14432"/>
    </source>
</evidence>
<protein>
    <recommendedName>
        <fullName evidence="3">DYW domain-containing protein</fullName>
    </recommendedName>
</protein>
<dbReference type="Pfam" id="PF13041">
    <property type="entry name" value="PPR_2"/>
    <property type="match status" value="3"/>
</dbReference>
<dbReference type="GO" id="GO:0003723">
    <property type="term" value="F:RNA binding"/>
    <property type="evidence" value="ECO:0007669"/>
    <property type="project" value="InterPro"/>
</dbReference>
<dbReference type="EMBL" id="LR746267">
    <property type="protein sequence ID" value="CAA7394510.1"/>
    <property type="molecule type" value="Genomic_DNA"/>
</dbReference>
<dbReference type="InterPro" id="IPR046960">
    <property type="entry name" value="PPR_At4g14850-like_plant"/>
</dbReference>
<proteinExistence type="predicted"/>
<dbReference type="PANTHER" id="PTHR47926">
    <property type="entry name" value="PENTATRICOPEPTIDE REPEAT-CONTAINING PROTEIN"/>
    <property type="match status" value="1"/>
</dbReference>
<dbReference type="FunFam" id="1.25.40.10:FF:000242">
    <property type="entry name" value="Pentatricopeptide repeat-containing protein"/>
    <property type="match status" value="1"/>
</dbReference>
<dbReference type="Proteomes" id="UP000663760">
    <property type="component" value="Chromosome 4"/>
</dbReference>
<dbReference type="Pfam" id="PF01535">
    <property type="entry name" value="PPR"/>
    <property type="match status" value="1"/>
</dbReference>
<evidence type="ECO:0000313" key="5">
    <source>
        <dbReference type="Proteomes" id="UP000663760"/>
    </source>
</evidence>
<reference evidence="4" key="1">
    <citation type="submission" date="2020-02" db="EMBL/GenBank/DDBJ databases">
        <authorList>
            <person name="Scholz U."/>
            <person name="Mascher M."/>
            <person name="Fiebig A."/>
        </authorList>
    </citation>
    <scope>NUCLEOTIDE SEQUENCE</scope>
</reference>
<dbReference type="Gene3D" id="1.25.40.10">
    <property type="entry name" value="Tetratricopeptide repeat domain"/>
    <property type="match status" value="3"/>
</dbReference>
<dbReference type="InterPro" id="IPR002885">
    <property type="entry name" value="PPR_rpt"/>
</dbReference>
<sequence length="610" mass="66488">MRLPSAAALCRNLRASPTSPVAETSPRRAAEQNCLALLESCSSPSSLHQTLAQLLKSGLQGNPLVLTKFTATCAAVGSGLDAAVSLLFSPGAATHLRDVFLFNTLIRAHAQSRDSCPDAVSFFSLMLRHGVSPNKFTFPFLLKACAGHGSVAVGMQAHASAAKHGFAGDPYVMNTLIHMYASFGIDTVSSARNLFDSMPNTSSVSWSAMIGGYVRCGLCNEAVALFRRMQVAGVPPDEVTLIIVLSACADLGALEHARWIGTYIDRESVPKTLELCNAQVNALAKCGDIKGAVKLFDLMPQKSIVSWTSVIDGLAMHGHGREAVAVFERMKKSGVAPDDVTFIGVLSACSHAGMVDEGCRYFAAMKEQHCIDPKIEHYGCMVDLFSRAGLLERAVSFIRSMPIEPNPIIWRTLVGGCRLHGHGGAGESLSMQLIAEEPAHSSNYVLLSNVYAMRRQYEKKFEVRRRMSEKGIRKVPGCSMLELGGEIHEFVAGDSSHPQHGEIMAMVEEVDRRLRRAGYVPATAEVLLDVDEEDKEGALCRHSERLAIAFALLRTAPGTAIRVVKNLRVCGDCHEVTKLISELYCREIMVRDRTRFHLFRNGSCSCRDFW</sequence>
<dbReference type="InterPro" id="IPR011990">
    <property type="entry name" value="TPR-like_helical_dom_sf"/>
</dbReference>
<evidence type="ECO:0000313" key="4">
    <source>
        <dbReference type="EMBL" id="CAA7394510.1"/>
    </source>
</evidence>
<dbReference type="NCBIfam" id="TIGR00756">
    <property type="entry name" value="PPR"/>
    <property type="match status" value="4"/>
</dbReference>
<keyword evidence="1" id="KW-0677">Repeat</keyword>
<feature type="repeat" description="PPR" evidence="2">
    <location>
        <begin position="98"/>
        <end position="133"/>
    </location>
</feature>
<feature type="repeat" description="PPR" evidence="2">
    <location>
        <begin position="202"/>
        <end position="236"/>
    </location>
</feature>
<dbReference type="PROSITE" id="PS51375">
    <property type="entry name" value="PPR"/>
    <property type="match status" value="3"/>
</dbReference>
<dbReference type="GO" id="GO:0008270">
    <property type="term" value="F:zinc ion binding"/>
    <property type="evidence" value="ECO:0007669"/>
    <property type="project" value="InterPro"/>
</dbReference>
<dbReference type="AlphaFoldDB" id="A0A7I8K9S5"/>
<name>A0A7I8K9S5_SPIIN</name>
<accession>A0A7I8K9S5</accession>
<feature type="domain" description="DYW" evidence="3">
    <location>
        <begin position="518"/>
        <end position="610"/>
    </location>
</feature>
<feature type="repeat" description="PPR" evidence="2">
    <location>
        <begin position="303"/>
        <end position="337"/>
    </location>
</feature>
<dbReference type="FunFam" id="1.25.40.10:FF:000427">
    <property type="entry name" value="Pentatricopeptide repeat-containing protein chloroplastic"/>
    <property type="match status" value="1"/>
</dbReference>
<keyword evidence="5" id="KW-1185">Reference proteome</keyword>